<protein>
    <submittedName>
        <fullName evidence="5">39S ribosomal protein L1, mitochondrial</fullName>
    </submittedName>
</protein>
<evidence type="ECO:0000256" key="4">
    <source>
        <dbReference type="SAM" id="MobiDB-lite"/>
    </source>
</evidence>
<sequence>MEFWRVTSRLKSQLLSSGISPLLAPATALSYIQSRGFAARRGTRAKMAKKKVKVEVKKVGFIPHNLREKTMSKGPIGSRRLKDEFKPFPTDDVWIQKFYRWRIYDAEEAIQCFRETHHPEIYNMPSAPIRAFIELDMRGVKKNKYVDPFAKIASIPHAFDHGEDRSVLVFCKTPQLKEEAEAAGATLVGDADVLKKIERGEIVLPDFQFVVAHPNILPELVSLRGLLKKKFPNPKNGTLGPNIGELIKTVRTGIQYLALRDENELDYGFINTSFGKLDMETSHLRENLIALLESIQTARPKREGPFITRVLMTCPPSVERLKLNLIPLIGEDATAEDEDSDSDDEEPKASVKAG</sequence>
<dbReference type="CDD" id="cd00403">
    <property type="entry name" value="Ribosomal_L1"/>
    <property type="match status" value="1"/>
</dbReference>
<evidence type="ECO:0000313" key="5">
    <source>
        <dbReference type="EMBL" id="JAF98109.1"/>
    </source>
</evidence>
<proteinExistence type="inferred from homology"/>
<gene>
    <name evidence="5" type="primary">Mrpl1</name>
    <name evidence="5" type="ORF">CM83_36285</name>
</gene>
<dbReference type="InterPro" id="IPR016095">
    <property type="entry name" value="Ribosomal_uL1_3-a/b-sand"/>
</dbReference>
<keyword evidence="3" id="KW-0687">Ribonucleoprotein</keyword>
<evidence type="ECO:0000256" key="3">
    <source>
        <dbReference type="ARBA" id="ARBA00023274"/>
    </source>
</evidence>
<dbReference type="Pfam" id="PF00687">
    <property type="entry name" value="Ribosomal_L1"/>
    <property type="match status" value="1"/>
</dbReference>
<dbReference type="InterPro" id="IPR023674">
    <property type="entry name" value="Ribosomal_uL1-like"/>
</dbReference>
<dbReference type="Gene3D" id="3.40.50.790">
    <property type="match status" value="1"/>
</dbReference>
<reference evidence="5" key="1">
    <citation type="journal article" date="2014" name="PLoS ONE">
        <title>Transcriptome-Based Identification of ABC Transporters in the Western Tarnished Plant Bug Lygus hesperus.</title>
        <authorList>
            <person name="Hull J.J."/>
            <person name="Chaney K."/>
            <person name="Geib S.M."/>
            <person name="Fabrick J.A."/>
            <person name="Brent C.S."/>
            <person name="Walsh D."/>
            <person name="Lavine L.C."/>
        </authorList>
    </citation>
    <scope>NUCLEOTIDE SEQUENCE</scope>
</reference>
<dbReference type="GO" id="GO:0005840">
    <property type="term" value="C:ribosome"/>
    <property type="evidence" value="ECO:0007669"/>
    <property type="project" value="UniProtKB-KW"/>
</dbReference>
<comment type="similarity">
    <text evidence="1">Belongs to the universal ribosomal protein uL1 family.</text>
</comment>
<dbReference type="PANTHER" id="PTHR36427:SF3">
    <property type="entry name" value="LARGE RIBOSOMAL SUBUNIT PROTEIN UL1M"/>
    <property type="match status" value="1"/>
</dbReference>
<dbReference type="PANTHER" id="PTHR36427">
    <property type="entry name" value="54S RIBOSOMAL PROTEIN L1, MITOCHONDRIAL"/>
    <property type="match status" value="1"/>
</dbReference>
<dbReference type="EMBL" id="GBHO01045494">
    <property type="protein sequence ID" value="JAF98109.1"/>
    <property type="molecule type" value="Transcribed_RNA"/>
</dbReference>
<dbReference type="SUPFAM" id="SSF56808">
    <property type="entry name" value="Ribosomal protein L1"/>
    <property type="match status" value="1"/>
</dbReference>
<feature type="compositionally biased region" description="Acidic residues" evidence="4">
    <location>
        <begin position="333"/>
        <end position="346"/>
    </location>
</feature>
<dbReference type="InterPro" id="IPR028364">
    <property type="entry name" value="Ribosomal_uL1/biogenesis"/>
</dbReference>
<evidence type="ECO:0000256" key="2">
    <source>
        <dbReference type="ARBA" id="ARBA00022980"/>
    </source>
</evidence>
<reference evidence="5" key="2">
    <citation type="submission" date="2014-07" db="EMBL/GenBank/DDBJ databases">
        <authorList>
            <person name="Hull J."/>
        </authorList>
    </citation>
    <scope>NUCLEOTIDE SEQUENCE</scope>
</reference>
<name>A0A0A9VZT1_LYGHE</name>
<dbReference type="AlphaFoldDB" id="A0A0A9VZT1"/>
<keyword evidence="2 5" id="KW-0689">Ribosomal protein</keyword>
<dbReference type="Gene3D" id="3.30.190.20">
    <property type="match status" value="1"/>
</dbReference>
<dbReference type="GO" id="GO:1990904">
    <property type="term" value="C:ribonucleoprotein complex"/>
    <property type="evidence" value="ECO:0007669"/>
    <property type="project" value="UniProtKB-KW"/>
</dbReference>
<organism evidence="5">
    <name type="scientific">Lygus hesperus</name>
    <name type="common">Western plant bug</name>
    <dbReference type="NCBI Taxonomy" id="30085"/>
    <lineage>
        <taxon>Eukaryota</taxon>
        <taxon>Metazoa</taxon>
        <taxon>Ecdysozoa</taxon>
        <taxon>Arthropoda</taxon>
        <taxon>Hexapoda</taxon>
        <taxon>Insecta</taxon>
        <taxon>Pterygota</taxon>
        <taxon>Neoptera</taxon>
        <taxon>Paraneoptera</taxon>
        <taxon>Hemiptera</taxon>
        <taxon>Heteroptera</taxon>
        <taxon>Panheteroptera</taxon>
        <taxon>Cimicomorpha</taxon>
        <taxon>Miridae</taxon>
        <taxon>Mirini</taxon>
        <taxon>Lygus</taxon>
    </lineage>
</organism>
<feature type="region of interest" description="Disordered" evidence="4">
    <location>
        <begin position="332"/>
        <end position="354"/>
    </location>
</feature>
<evidence type="ECO:0000256" key="1">
    <source>
        <dbReference type="ARBA" id="ARBA00010531"/>
    </source>
</evidence>
<accession>A0A0A9VZT1</accession>